<dbReference type="Proteomes" id="UP000608530">
    <property type="component" value="Unassembled WGS sequence"/>
</dbReference>
<evidence type="ECO:0000313" key="1">
    <source>
        <dbReference type="EMBL" id="MBK0418253.1"/>
    </source>
</evidence>
<evidence type="ECO:0000313" key="2">
    <source>
        <dbReference type="Proteomes" id="UP000608530"/>
    </source>
</evidence>
<proteinExistence type="predicted"/>
<name>A0A934Q5X3_9MICO</name>
<keyword evidence="2" id="KW-1185">Reference proteome</keyword>
<sequence>MRARGPAALLIAWALHDVEEAVMFPSTCERLAERTGLPWPRMDGRQSWVAVGLMGTLVAFACRRRHRTGGRSRLYRAVTAGLEGHVATHLLASAAQRSYTAGVATAFPVMLPGALVARHELRRAGIPLRTRDSLLGAAILIPAALACHALARLTPVRGAAPAGRG</sequence>
<organism evidence="1 2">
    <name type="scientific">Leucobacter chromiisoli</name>
    <dbReference type="NCBI Taxonomy" id="2796471"/>
    <lineage>
        <taxon>Bacteria</taxon>
        <taxon>Bacillati</taxon>
        <taxon>Actinomycetota</taxon>
        <taxon>Actinomycetes</taxon>
        <taxon>Micrococcales</taxon>
        <taxon>Microbacteriaceae</taxon>
        <taxon>Leucobacter</taxon>
    </lineage>
</organism>
<dbReference type="InterPro" id="IPR025671">
    <property type="entry name" value="HXXEE"/>
</dbReference>
<comment type="caution">
    <text evidence="1">The sequence shown here is derived from an EMBL/GenBank/DDBJ whole genome shotgun (WGS) entry which is preliminary data.</text>
</comment>
<dbReference type="RefSeq" id="WP_200114226.1">
    <property type="nucleotide sequence ID" value="NZ_JAEHOH010000005.1"/>
</dbReference>
<gene>
    <name evidence="1" type="ORF">JD276_04310</name>
</gene>
<accession>A0A934Q5X3</accession>
<reference evidence="1" key="1">
    <citation type="submission" date="2020-12" db="EMBL/GenBank/DDBJ databases">
        <title>Leucobacter sp. CAS1, isolated from Chromium sludge.</title>
        <authorList>
            <person name="Xu Z."/>
        </authorList>
    </citation>
    <scope>NUCLEOTIDE SEQUENCE</scope>
    <source>
        <strain evidence="1">CSA1</strain>
    </source>
</reference>
<dbReference type="EMBL" id="JAEHOH010000005">
    <property type="protein sequence ID" value="MBK0418253.1"/>
    <property type="molecule type" value="Genomic_DNA"/>
</dbReference>
<protein>
    <submittedName>
        <fullName evidence="1">HXXEE domain-containing protein</fullName>
    </submittedName>
</protein>
<dbReference type="AlphaFoldDB" id="A0A934Q5X3"/>
<dbReference type="Pfam" id="PF13787">
    <property type="entry name" value="HXXEE"/>
    <property type="match status" value="1"/>
</dbReference>